<evidence type="ECO:0000256" key="1">
    <source>
        <dbReference type="SAM" id="Phobius"/>
    </source>
</evidence>
<dbReference type="OrthoDB" id="10403261at2759"/>
<comment type="caution">
    <text evidence="2">The sequence shown here is derived from an EMBL/GenBank/DDBJ whole genome shotgun (WGS) entry which is preliminary data.</text>
</comment>
<dbReference type="EMBL" id="MPUH01000222">
    <property type="protein sequence ID" value="OMJ85896.1"/>
    <property type="molecule type" value="Genomic_DNA"/>
</dbReference>
<protein>
    <submittedName>
        <fullName evidence="2">Uncharacterized protein</fullName>
    </submittedName>
</protein>
<dbReference type="AlphaFoldDB" id="A0A1R2CA64"/>
<feature type="transmembrane region" description="Helical" evidence="1">
    <location>
        <begin position="65"/>
        <end position="82"/>
    </location>
</feature>
<name>A0A1R2CA64_9CILI</name>
<accession>A0A1R2CA64</accession>
<reference evidence="2 3" key="1">
    <citation type="submission" date="2016-11" db="EMBL/GenBank/DDBJ databases">
        <title>The macronuclear genome of Stentor coeruleus: a giant cell with tiny introns.</title>
        <authorList>
            <person name="Slabodnick M."/>
            <person name="Ruby J.G."/>
            <person name="Reiff S.B."/>
            <person name="Swart E.C."/>
            <person name="Gosai S."/>
            <person name="Prabakaran S."/>
            <person name="Witkowska E."/>
            <person name="Larue G.E."/>
            <person name="Fisher S."/>
            <person name="Freeman R.M."/>
            <person name="Gunawardena J."/>
            <person name="Chu W."/>
            <person name="Stover N.A."/>
            <person name="Gregory B.D."/>
            <person name="Nowacki M."/>
            <person name="Derisi J."/>
            <person name="Roy S.W."/>
            <person name="Marshall W.F."/>
            <person name="Sood P."/>
        </authorList>
    </citation>
    <scope>NUCLEOTIDE SEQUENCE [LARGE SCALE GENOMIC DNA]</scope>
    <source>
        <strain evidence="2">WM001</strain>
    </source>
</reference>
<dbReference type="Proteomes" id="UP000187209">
    <property type="component" value="Unassembled WGS sequence"/>
</dbReference>
<evidence type="ECO:0000313" key="3">
    <source>
        <dbReference type="Proteomes" id="UP000187209"/>
    </source>
</evidence>
<proteinExistence type="predicted"/>
<keyword evidence="1" id="KW-1133">Transmembrane helix</keyword>
<keyword evidence="1" id="KW-0472">Membrane</keyword>
<gene>
    <name evidence="2" type="ORF">SteCoe_12671</name>
</gene>
<sequence length="135" mass="16006">MDKDKDKFKQVYTALQLPQCRYMMCWTVPFAMAIATPFALIFSYYNSQNQQNFKLWRVKTLGRDLLLFWGAFALYGTLRTFFLDPYCDPKSIHYNRELNAFERKKFVIEGMKKVLTAEGKQYPGKGIEENKEKKD</sequence>
<keyword evidence="1" id="KW-0812">Transmembrane</keyword>
<organism evidence="2 3">
    <name type="scientific">Stentor coeruleus</name>
    <dbReference type="NCBI Taxonomy" id="5963"/>
    <lineage>
        <taxon>Eukaryota</taxon>
        <taxon>Sar</taxon>
        <taxon>Alveolata</taxon>
        <taxon>Ciliophora</taxon>
        <taxon>Postciliodesmatophora</taxon>
        <taxon>Heterotrichea</taxon>
        <taxon>Heterotrichida</taxon>
        <taxon>Stentoridae</taxon>
        <taxon>Stentor</taxon>
    </lineage>
</organism>
<evidence type="ECO:0000313" key="2">
    <source>
        <dbReference type="EMBL" id="OMJ85896.1"/>
    </source>
</evidence>
<keyword evidence="3" id="KW-1185">Reference proteome</keyword>
<feature type="transmembrane region" description="Helical" evidence="1">
    <location>
        <begin position="21"/>
        <end position="45"/>
    </location>
</feature>